<keyword evidence="6" id="KW-0808">Transferase</keyword>
<evidence type="ECO:0000256" key="15">
    <source>
        <dbReference type="ARBA" id="ARBA00023134"/>
    </source>
</evidence>
<evidence type="ECO:0000256" key="6">
    <source>
        <dbReference type="ARBA" id="ARBA00022679"/>
    </source>
</evidence>
<evidence type="ECO:0000313" key="21">
    <source>
        <dbReference type="EMBL" id="KAG2616586.1"/>
    </source>
</evidence>
<dbReference type="GO" id="GO:0016301">
    <property type="term" value="F:kinase activity"/>
    <property type="evidence" value="ECO:0007669"/>
    <property type="project" value="UniProtKB-KW"/>
</dbReference>
<feature type="region of interest" description="Disordered" evidence="18">
    <location>
        <begin position="42"/>
        <end position="63"/>
    </location>
</feature>
<evidence type="ECO:0000256" key="17">
    <source>
        <dbReference type="ARBA" id="ARBA00060331"/>
    </source>
</evidence>
<dbReference type="GO" id="GO:0005524">
    <property type="term" value="F:ATP binding"/>
    <property type="evidence" value="ECO:0007669"/>
    <property type="project" value="UniProtKB-KW"/>
</dbReference>
<dbReference type="FunFam" id="3.30.460.10:FF:000025">
    <property type="entry name" value="probable GTP diphosphokinase CRSH, chloroplastic"/>
    <property type="match status" value="1"/>
</dbReference>
<dbReference type="CDD" id="cd00051">
    <property type="entry name" value="EFh"/>
    <property type="match status" value="1"/>
</dbReference>
<evidence type="ECO:0000313" key="22">
    <source>
        <dbReference type="Proteomes" id="UP000823388"/>
    </source>
</evidence>
<evidence type="ECO:0000256" key="14">
    <source>
        <dbReference type="ARBA" id="ARBA00023016"/>
    </source>
</evidence>
<comment type="caution">
    <text evidence="21">The sequence shown here is derived from an EMBL/GenBank/DDBJ whole genome shotgun (WGS) entry which is preliminary data.</text>
</comment>
<dbReference type="Proteomes" id="UP000823388">
    <property type="component" value="Chromosome 3N"/>
</dbReference>
<dbReference type="InterPro" id="IPR006674">
    <property type="entry name" value="HD_domain"/>
</dbReference>
<evidence type="ECO:0000256" key="18">
    <source>
        <dbReference type="SAM" id="MobiDB-lite"/>
    </source>
</evidence>
<dbReference type="InterPro" id="IPR043519">
    <property type="entry name" value="NT_sf"/>
</dbReference>
<dbReference type="OrthoDB" id="427950at2759"/>
<dbReference type="CDD" id="cd05399">
    <property type="entry name" value="NT_Rel-Spo_like"/>
    <property type="match status" value="1"/>
</dbReference>
<feature type="region of interest" description="Disordered" evidence="18">
    <location>
        <begin position="1"/>
        <end position="27"/>
    </location>
</feature>
<dbReference type="GO" id="GO:0005509">
    <property type="term" value="F:calcium ion binding"/>
    <property type="evidence" value="ECO:0007669"/>
    <property type="project" value="InterPro"/>
</dbReference>
<evidence type="ECO:0000259" key="20">
    <source>
        <dbReference type="PROSITE" id="PS51831"/>
    </source>
</evidence>
<keyword evidence="8" id="KW-0677">Repeat</keyword>
<evidence type="ECO:0000259" key="19">
    <source>
        <dbReference type="PROSITE" id="PS50222"/>
    </source>
</evidence>
<keyword evidence="10" id="KW-0418">Kinase</keyword>
<dbReference type="AlphaFoldDB" id="A0A8T0U6C5"/>
<dbReference type="PROSITE" id="PS00018">
    <property type="entry name" value="EF_HAND_1"/>
    <property type="match status" value="2"/>
</dbReference>
<evidence type="ECO:0000256" key="16">
    <source>
        <dbReference type="ARBA" id="ARBA00051333"/>
    </source>
</evidence>
<dbReference type="Pfam" id="PF13328">
    <property type="entry name" value="HD_4"/>
    <property type="match status" value="1"/>
</dbReference>
<dbReference type="PANTHER" id="PTHR21262:SF12">
    <property type="entry name" value="GTP DIPHOSPHOKINASE CRSH, CHLOROPLASTIC-RELATED"/>
    <property type="match status" value="1"/>
</dbReference>
<keyword evidence="7" id="KW-0479">Metal-binding</keyword>
<dbReference type="Gene3D" id="1.10.238.10">
    <property type="entry name" value="EF-hand"/>
    <property type="match status" value="1"/>
</dbReference>
<dbReference type="SMART" id="SM00954">
    <property type="entry name" value="RelA_SpoT"/>
    <property type="match status" value="1"/>
</dbReference>
<dbReference type="SMART" id="SM00054">
    <property type="entry name" value="EFh"/>
    <property type="match status" value="2"/>
</dbReference>
<feature type="compositionally biased region" description="Basic residues" evidence="18">
    <location>
        <begin position="16"/>
        <end position="27"/>
    </location>
</feature>
<organism evidence="21 22">
    <name type="scientific">Panicum virgatum</name>
    <name type="common">Blackwell switchgrass</name>
    <dbReference type="NCBI Taxonomy" id="38727"/>
    <lineage>
        <taxon>Eukaryota</taxon>
        <taxon>Viridiplantae</taxon>
        <taxon>Streptophyta</taxon>
        <taxon>Embryophyta</taxon>
        <taxon>Tracheophyta</taxon>
        <taxon>Spermatophyta</taxon>
        <taxon>Magnoliopsida</taxon>
        <taxon>Liliopsida</taxon>
        <taxon>Poales</taxon>
        <taxon>Poaceae</taxon>
        <taxon>PACMAD clade</taxon>
        <taxon>Panicoideae</taxon>
        <taxon>Panicodae</taxon>
        <taxon>Paniceae</taxon>
        <taxon>Panicinae</taxon>
        <taxon>Panicum</taxon>
        <taxon>Panicum sect. Hiantes</taxon>
    </lineage>
</organism>
<evidence type="ECO:0000256" key="2">
    <source>
        <dbReference type="ARBA" id="ARBA00007476"/>
    </source>
</evidence>
<dbReference type="FunFam" id="1.10.3210.10:FF:000019">
    <property type="entry name" value="Probable GTP diphosphokinase CRSH, chloroplastic"/>
    <property type="match status" value="1"/>
</dbReference>
<feature type="domain" description="HD" evidence="20">
    <location>
        <begin position="111"/>
        <end position="211"/>
    </location>
</feature>
<dbReference type="Pfam" id="PF13499">
    <property type="entry name" value="EF-hand_7"/>
    <property type="match status" value="1"/>
</dbReference>
<dbReference type="InterPro" id="IPR002048">
    <property type="entry name" value="EF_hand_dom"/>
</dbReference>
<dbReference type="Gene3D" id="3.30.460.10">
    <property type="entry name" value="Beta Polymerase, domain 2"/>
    <property type="match status" value="1"/>
</dbReference>
<dbReference type="PANTHER" id="PTHR21262">
    <property type="entry name" value="GUANOSINE-3',5'-BIS DIPHOSPHATE 3'-PYROPHOSPHOHYDROLASE"/>
    <property type="match status" value="1"/>
</dbReference>
<evidence type="ECO:0000256" key="11">
    <source>
        <dbReference type="ARBA" id="ARBA00022837"/>
    </source>
</evidence>
<dbReference type="InterPro" id="IPR007685">
    <property type="entry name" value="RelA_SpoT"/>
</dbReference>
<dbReference type="PROSITE" id="PS50222">
    <property type="entry name" value="EF_HAND_2"/>
    <property type="match status" value="2"/>
</dbReference>
<keyword evidence="14" id="KW-0346">Stress response</keyword>
<comment type="catalytic activity">
    <reaction evidence="16">
        <text>GTP + ATP = guanosine 3'-diphosphate 5'-triphosphate + AMP</text>
        <dbReference type="Rhea" id="RHEA:22088"/>
        <dbReference type="ChEBI" id="CHEBI:30616"/>
        <dbReference type="ChEBI" id="CHEBI:37565"/>
        <dbReference type="ChEBI" id="CHEBI:142410"/>
        <dbReference type="ChEBI" id="CHEBI:456215"/>
        <dbReference type="EC" id="2.7.6.5"/>
    </reaction>
    <physiologicalReaction direction="right-to-left" evidence="16">
        <dbReference type="Rhea" id="RHEA:22090"/>
    </physiologicalReaction>
</comment>
<dbReference type="InterPro" id="IPR011992">
    <property type="entry name" value="EF-hand-dom_pair"/>
</dbReference>
<feature type="domain" description="EF-hand" evidence="19">
    <location>
        <begin position="473"/>
        <end position="500"/>
    </location>
</feature>
<keyword evidence="13" id="KW-0809">Transit peptide</keyword>
<evidence type="ECO:0000256" key="3">
    <source>
        <dbReference type="ARBA" id="ARBA00013251"/>
    </source>
</evidence>
<evidence type="ECO:0000256" key="13">
    <source>
        <dbReference type="ARBA" id="ARBA00022946"/>
    </source>
</evidence>
<evidence type="ECO:0000256" key="5">
    <source>
        <dbReference type="ARBA" id="ARBA00022640"/>
    </source>
</evidence>
<keyword evidence="15" id="KW-0342">GTP-binding</keyword>
<dbReference type="FunFam" id="1.10.238.10:FF:000287">
    <property type="entry name" value="Probable GTP diphosphokinase CRSH, chloroplastic"/>
    <property type="match status" value="1"/>
</dbReference>
<dbReference type="GO" id="GO:0009507">
    <property type="term" value="C:chloroplast"/>
    <property type="evidence" value="ECO:0007669"/>
    <property type="project" value="UniProtKB-SubCell"/>
</dbReference>
<proteinExistence type="inferred from homology"/>
<dbReference type="GO" id="GO:0005525">
    <property type="term" value="F:GTP binding"/>
    <property type="evidence" value="ECO:0007669"/>
    <property type="project" value="UniProtKB-KW"/>
</dbReference>
<comment type="function">
    <text evidence="17">Possesses calcium-dependent ppGpp (guanosine 3'-diphosphate 5'-diphosphate) synthetase activity in vitro and is able to functionally complement E.coli relA mutants. May be involved in a rapid plant ppGpp-mediated response to pathogens and other stresses.</text>
</comment>
<keyword evidence="22" id="KW-1185">Reference proteome</keyword>
<evidence type="ECO:0000256" key="7">
    <source>
        <dbReference type="ARBA" id="ARBA00022723"/>
    </source>
</evidence>
<keyword evidence="4" id="KW-0150">Chloroplast</keyword>
<dbReference type="Pfam" id="PF04607">
    <property type="entry name" value="RelA_SpoT"/>
    <property type="match status" value="1"/>
</dbReference>
<comment type="subcellular location">
    <subcellularLocation>
        <location evidence="1">Plastid</location>
        <location evidence="1">Chloroplast</location>
    </subcellularLocation>
</comment>
<dbReference type="SUPFAM" id="SSF81301">
    <property type="entry name" value="Nucleotidyltransferase"/>
    <property type="match status" value="1"/>
</dbReference>
<comment type="similarity">
    <text evidence="2">Belongs to the RelA/SpoT family.</text>
</comment>
<reference evidence="21" key="1">
    <citation type="submission" date="2020-05" db="EMBL/GenBank/DDBJ databases">
        <title>WGS assembly of Panicum virgatum.</title>
        <authorList>
            <person name="Lovell J.T."/>
            <person name="Jenkins J."/>
            <person name="Shu S."/>
            <person name="Juenger T.E."/>
            <person name="Schmutz J."/>
        </authorList>
    </citation>
    <scope>NUCLEOTIDE SEQUENCE</scope>
    <source>
        <strain evidence="21">AP13</strain>
    </source>
</reference>
<dbReference type="Gene3D" id="1.10.3210.10">
    <property type="entry name" value="Hypothetical protein af1432"/>
    <property type="match status" value="1"/>
</dbReference>
<dbReference type="GO" id="GO:0015969">
    <property type="term" value="P:guanosine tetraphosphate metabolic process"/>
    <property type="evidence" value="ECO:0007669"/>
    <property type="project" value="InterPro"/>
</dbReference>
<dbReference type="SUPFAM" id="SSF109604">
    <property type="entry name" value="HD-domain/PDEase-like"/>
    <property type="match status" value="1"/>
</dbReference>
<evidence type="ECO:0000256" key="4">
    <source>
        <dbReference type="ARBA" id="ARBA00022528"/>
    </source>
</evidence>
<accession>A0A8T0U6C5</accession>
<dbReference type="GO" id="GO:0008728">
    <property type="term" value="F:GTP diphosphokinase activity"/>
    <property type="evidence" value="ECO:0007669"/>
    <property type="project" value="UniProtKB-EC"/>
</dbReference>
<evidence type="ECO:0000256" key="8">
    <source>
        <dbReference type="ARBA" id="ARBA00022737"/>
    </source>
</evidence>
<evidence type="ECO:0000256" key="12">
    <source>
        <dbReference type="ARBA" id="ARBA00022840"/>
    </source>
</evidence>
<gene>
    <name evidence="21" type="ORF">PVAP13_3NG248656</name>
</gene>
<evidence type="ECO:0000256" key="1">
    <source>
        <dbReference type="ARBA" id="ARBA00004229"/>
    </source>
</evidence>
<evidence type="ECO:0000256" key="10">
    <source>
        <dbReference type="ARBA" id="ARBA00022777"/>
    </source>
</evidence>
<keyword evidence="9" id="KW-0547">Nucleotide-binding</keyword>
<feature type="domain" description="EF-hand" evidence="19">
    <location>
        <begin position="502"/>
        <end position="534"/>
    </location>
</feature>
<dbReference type="EMBL" id="CM029042">
    <property type="protein sequence ID" value="KAG2616586.1"/>
    <property type="molecule type" value="Genomic_DNA"/>
</dbReference>
<dbReference type="InterPro" id="IPR018247">
    <property type="entry name" value="EF_Hand_1_Ca_BS"/>
</dbReference>
<name>A0A8T0U6C5_PANVG</name>
<feature type="compositionally biased region" description="Low complexity" evidence="18">
    <location>
        <begin position="42"/>
        <end position="53"/>
    </location>
</feature>
<keyword evidence="11" id="KW-0106">Calcium</keyword>
<sequence>MATAAATATVPAGGRPYRRSRPRCGPPRLHRLRLSATAAAATAASSSPLAPSTSAPPPEGGGRLVAELVGAFNELTERMGEELATSSSSRLLFRALKLALPALRDGDGGRALARALAVAASLADLQMDAEVISAGILREALDAGAVSMRDVKTQIGISTAHLLHESLRLKHAPSKLDILDDESASALRKFCLTYYDIRAVILELALKLDMMRHLDDLPKYLQRIKSLEVMKIYAPLAHAVGAGNLSLELEDLSFHYLFPHSYDHVDQWLRSQESDCKALINLYKEQLLQALKADDELNRLVQDISVQGRYKSRFSTMKKLVKDGRKPEEVKDILGLRVILEPRCDGNSSGWGPRACHRTHEIIQSLWKEVPGRTKDYISQPKENGYQSLHVAIDVSEPGRMRPLMEIQIRTKEMHRFAVGGDASHSLYKGGLTDPGEAKRLKAIMLAAAELAALRLRDLPDSDRGVGNSNNPAFCQLDKNGDGRISIEELTEVMEDLGAGGEDATELMHLLDANSDGSLSSDEFESFQRQIELMRSLEDEDDHYRKILKEKLHTIDSAGLIHVYRKELGDKLLVS</sequence>
<dbReference type="EC" id="2.7.6.5" evidence="3"/>
<keyword evidence="5" id="KW-0934">Plastid</keyword>
<evidence type="ECO:0000256" key="9">
    <source>
        <dbReference type="ARBA" id="ARBA00022741"/>
    </source>
</evidence>
<protein>
    <recommendedName>
        <fullName evidence="3">GTP diphosphokinase</fullName>
        <ecNumber evidence="3">2.7.6.5</ecNumber>
    </recommendedName>
</protein>
<dbReference type="PROSITE" id="PS51831">
    <property type="entry name" value="HD"/>
    <property type="match status" value="1"/>
</dbReference>
<dbReference type="SUPFAM" id="SSF47473">
    <property type="entry name" value="EF-hand"/>
    <property type="match status" value="1"/>
</dbReference>
<keyword evidence="12" id="KW-0067">ATP-binding</keyword>